<accession>A0A0E9S8Z9</accession>
<reference evidence="2" key="2">
    <citation type="journal article" date="2015" name="Fish Shellfish Immunol.">
        <title>Early steps in the European eel (Anguilla anguilla)-Vibrio vulnificus interaction in the gills: Role of the RtxA13 toxin.</title>
        <authorList>
            <person name="Callol A."/>
            <person name="Pajuelo D."/>
            <person name="Ebbesson L."/>
            <person name="Teles M."/>
            <person name="MacKenzie S."/>
            <person name="Amaro C."/>
        </authorList>
    </citation>
    <scope>NUCLEOTIDE SEQUENCE</scope>
</reference>
<proteinExistence type="predicted"/>
<evidence type="ECO:0000256" key="1">
    <source>
        <dbReference type="SAM" id="MobiDB-lite"/>
    </source>
</evidence>
<sequence length="21" mass="2369">MEQLIRPCSRGQDPRGVQVQA</sequence>
<feature type="region of interest" description="Disordered" evidence="1">
    <location>
        <begin position="1"/>
        <end position="21"/>
    </location>
</feature>
<protein>
    <submittedName>
        <fullName evidence="2">Uncharacterized protein</fullName>
    </submittedName>
</protein>
<name>A0A0E9S8Z9_ANGAN</name>
<dbReference type="EMBL" id="GBXM01071412">
    <property type="protein sequence ID" value="JAH37165.1"/>
    <property type="molecule type" value="Transcribed_RNA"/>
</dbReference>
<dbReference type="AlphaFoldDB" id="A0A0E9S8Z9"/>
<reference evidence="2" key="1">
    <citation type="submission" date="2014-11" db="EMBL/GenBank/DDBJ databases">
        <authorList>
            <person name="Amaro Gonzalez C."/>
        </authorList>
    </citation>
    <scope>NUCLEOTIDE SEQUENCE</scope>
</reference>
<organism evidence="2">
    <name type="scientific">Anguilla anguilla</name>
    <name type="common">European freshwater eel</name>
    <name type="synonym">Muraena anguilla</name>
    <dbReference type="NCBI Taxonomy" id="7936"/>
    <lineage>
        <taxon>Eukaryota</taxon>
        <taxon>Metazoa</taxon>
        <taxon>Chordata</taxon>
        <taxon>Craniata</taxon>
        <taxon>Vertebrata</taxon>
        <taxon>Euteleostomi</taxon>
        <taxon>Actinopterygii</taxon>
        <taxon>Neopterygii</taxon>
        <taxon>Teleostei</taxon>
        <taxon>Anguilliformes</taxon>
        <taxon>Anguillidae</taxon>
        <taxon>Anguilla</taxon>
    </lineage>
</organism>
<evidence type="ECO:0000313" key="2">
    <source>
        <dbReference type="EMBL" id="JAH37165.1"/>
    </source>
</evidence>